<feature type="region of interest" description="Disordered" evidence="1">
    <location>
        <begin position="360"/>
        <end position="381"/>
    </location>
</feature>
<dbReference type="Gene3D" id="3.80.10.10">
    <property type="entry name" value="Ribonuclease Inhibitor"/>
    <property type="match status" value="1"/>
</dbReference>
<evidence type="ECO:0000313" key="4">
    <source>
        <dbReference type="Proteomes" id="UP000077266"/>
    </source>
</evidence>
<evidence type="ECO:0000256" key="1">
    <source>
        <dbReference type="SAM" id="MobiDB-lite"/>
    </source>
</evidence>
<evidence type="ECO:0000259" key="2">
    <source>
        <dbReference type="PROSITE" id="PS50181"/>
    </source>
</evidence>
<dbReference type="PANTHER" id="PTHR38926">
    <property type="entry name" value="F-BOX DOMAIN CONTAINING PROTEIN, EXPRESSED"/>
    <property type="match status" value="1"/>
</dbReference>
<proteinExistence type="predicted"/>
<sequence>MNSDLEEFSVGVHGLLSRQLSQALGSEEAFDALERNIEASMTNVFRSFRRTKNDEAAVNALPEELLALIFQFVDGTALELLELAHVCQHWRSVALSESSLWTRIQLHGQRCKPEILEPLLARTGALPVHLELSVPSGQQVADALALGRAASDHLPRLESLVITGDSGWIGTLQTALVLPAPVLRTLELCDIDANTVAIVQADVFARHTPHLEKLTLTNVVPTIWNNFLFSHLHELTLAGSCLSPSTFDLATCLASIPALRQLSLSCRIRPFPSHSGDELPWSAPALRTLEIAAQEDDAVVNTVLDHLPVSTLDAVTVTPTTIPTMMHLLKGMATAVNALSLTAPSTLSALNVRAVGEPFLPPTPSSTTATDDGDSSAQVARSGLVPSTDGIPCALLFQHLDAPFTSSITHLTLSYELWPYALPLSLPVLATLVIPYTAVPPPTYQLSLFLNPGPQHASLSAPVLSTLALTAPSRSPIKLATLVYLVTRALKFDAEMLEELVLVNIFAEEEPGNADGLSTIFASAKRLLFLPELPSDLQI</sequence>
<gene>
    <name evidence="3" type="ORF">EXIGLDRAFT_462708</name>
</gene>
<accession>A0A165K3Y7</accession>
<dbReference type="InterPro" id="IPR001810">
    <property type="entry name" value="F-box_dom"/>
</dbReference>
<dbReference type="InterPro" id="IPR032675">
    <property type="entry name" value="LRR_dom_sf"/>
</dbReference>
<dbReference type="SUPFAM" id="SSF52047">
    <property type="entry name" value="RNI-like"/>
    <property type="match status" value="1"/>
</dbReference>
<dbReference type="STRING" id="1314781.A0A165K3Y7"/>
<keyword evidence="4" id="KW-1185">Reference proteome</keyword>
<dbReference type="SUPFAM" id="SSF81383">
    <property type="entry name" value="F-box domain"/>
    <property type="match status" value="1"/>
</dbReference>
<dbReference type="Pfam" id="PF12937">
    <property type="entry name" value="F-box-like"/>
    <property type="match status" value="1"/>
</dbReference>
<name>A0A165K3Y7_EXIGL</name>
<reference evidence="3 4" key="1">
    <citation type="journal article" date="2016" name="Mol. Biol. Evol.">
        <title>Comparative Genomics of Early-Diverging Mushroom-Forming Fungi Provides Insights into the Origins of Lignocellulose Decay Capabilities.</title>
        <authorList>
            <person name="Nagy L.G."/>
            <person name="Riley R."/>
            <person name="Tritt A."/>
            <person name="Adam C."/>
            <person name="Daum C."/>
            <person name="Floudas D."/>
            <person name="Sun H."/>
            <person name="Yadav J.S."/>
            <person name="Pangilinan J."/>
            <person name="Larsson K.H."/>
            <person name="Matsuura K."/>
            <person name="Barry K."/>
            <person name="Labutti K."/>
            <person name="Kuo R."/>
            <person name="Ohm R.A."/>
            <person name="Bhattacharya S.S."/>
            <person name="Shirouzu T."/>
            <person name="Yoshinaga Y."/>
            <person name="Martin F.M."/>
            <person name="Grigoriev I.V."/>
            <person name="Hibbett D.S."/>
        </authorList>
    </citation>
    <scope>NUCLEOTIDE SEQUENCE [LARGE SCALE GENOMIC DNA]</scope>
    <source>
        <strain evidence="3 4">HHB12029</strain>
    </source>
</reference>
<dbReference type="OrthoDB" id="2884925at2759"/>
<evidence type="ECO:0000313" key="3">
    <source>
        <dbReference type="EMBL" id="KZV95751.1"/>
    </source>
</evidence>
<organism evidence="3 4">
    <name type="scientific">Exidia glandulosa HHB12029</name>
    <dbReference type="NCBI Taxonomy" id="1314781"/>
    <lineage>
        <taxon>Eukaryota</taxon>
        <taxon>Fungi</taxon>
        <taxon>Dikarya</taxon>
        <taxon>Basidiomycota</taxon>
        <taxon>Agaricomycotina</taxon>
        <taxon>Agaricomycetes</taxon>
        <taxon>Auriculariales</taxon>
        <taxon>Exidiaceae</taxon>
        <taxon>Exidia</taxon>
    </lineage>
</organism>
<dbReference type="EMBL" id="KV425952">
    <property type="protein sequence ID" value="KZV95751.1"/>
    <property type="molecule type" value="Genomic_DNA"/>
</dbReference>
<dbReference type="SMART" id="SM00256">
    <property type="entry name" value="FBOX"/>
    <property type="match status" value="1"/>
</dbReference>
<feature type="domain" description="F-box" evidence="2">
    <location>
        <begin position="55"/>
        <end position="104"/>
    </location>
</feature>
<dbReference type="AlphaFoldDB" id="A0A165K3Y7"/>
<dbReference type="PANTHER" id="PTHR38926:SF5">
    <property type="entry name" value="F-BOX AND LEUCINE-RICH REPEAT PROTEIN 6"/>
    <property type="match status" value="1"/>
</dbReference>
<dbReference type="InterPro" id="IPR036047">
    <property type="entry name" value="F-box-like_dom_sf"/>
</dbReference>
<protein>
    <recommendedName>
        <fullName evidence="2">F-box domain-containing protein</fullName>
    </recommendedName>
</protein>
<dbReference type="InParanoid" id="A0A165K3Y7"/>
<dbReference type="PROSITE" id="PS50181">
    <property type="entry name" value="FBOX"/>
    <property type="match status" value="1"/>
</dbReference>
<dbReference type="Proteomes" id="UP000077266">
    <property type="component" value="Unassembled WGS sequence"/>
</dbReference>